<evidence type="ECO:0000313" key="2">
    <source>
        <dbReference type="Proteomes" id="UP001227268"/>
    </source>
</evidence>
<organism evidence="1 2">
    <name type="scientific">Naganishia friedmannii</name>
    <dbReference type="NCBI Taxonomy" id="89922"/>
    <lineage>
        <taxon>Eukaryota</taxon>
        <taxon>Fungi</taxon>
        <taxon>Dikarya</taxon>
        <taxon>Basidiomycota</taxon>
        <taxon>Agaricomycotina</taxon>
        <taxon>Tremellomycetes</taxon>
        <taxon>Filobasidiales</taxon>
        <taxon>Filobasidiaceae</taxon>
        <taxon>Naganishia</taxon>
    </lineage>
</organism>
<protein>
    <submittedName>
        <fullName evidence="1">Uncharacterized protein</fullName>
    </submittedName>
</protein>
<keyword evidence="2" id="KW-1185">Reference proteome</keyword>
<reference evidence="1" key="1">
    <citation type="submission" date="2023-04" db="EMBL/GenBank/DDBJ databases">
        <title>Draft Genome sequencing of Naganishia species isolated from polar environments using Oxford Nanopore Technology.</title>
        <authorList>
            <person name="Leo P."/>
            <person name="Venkateswaran K."/>
        </authorList>
    </citation>
    <scope>NUCLEOTIDE SEQUENCE</scope>
    <source>
        <strain evidence="1">MNA-CCFEE 5423</strain>
    </source>
</reference>
<accession>A0ACC2VNB7</accession>
<name>A0ACC2VNB7_9TREE</name>
<proteinExistence type="predicted"/>
<dbReference type="Proteomes" id="UP001227268">
    <property type="component" value="Unassembled WGS sequence"/>
</dbReference>
<comment type="caution">
    <text evidence="1">The sequence shown here is derived from an EMBL/GenBank/DDBJ whole genome shotgun (WGS) entry which is preliminary data.</text>
</comment>
<sequence length="469" mass="54068">MGGGDLNMKKSWHPVLLTNQKRVWEVEKTAHEEKKKLDQLKKEIEEERQLAELQRLQEESTGKKRTEKLDWMYATPSTAEGGGALGGQRIGEKDMEEYLLGKKRVDEVLKQGDNIGAAHEQFIAVQNANNAQDIAAKIREDPLLAIKRQEQLAYQAMMNNPALRKQVKAIKEKKGESKEEKKEKKRKEKEERKIAKKESKHSRHRYSDEEDRSSRHHSDRHDPHHYSRPSDRRSRSPYERADRYPASRDERDPYGGHRSREREGYEKSSRHAERDRRPSPRHYSASPPRSSGTPPPRHSMDHRRDDRYQGGGARRPSYPEEQETRRHPNDNRHSTRPGAFDLDSAPISSRSNRPPARESDRGYTQDRQTPNDSRMAAPSAAETRAHKLAQMQADAVDHSSTRLTALEERRKQDEAQLAEENRVRQQRGKVGDTKGDYVRQQEKILMGGGMDLGDVLGRRGGKGLIREDM</sequence>
<dbReference type="EMBL" id="JASBWT010000011">
    <property type="protein sequence ID" value="KAJ9100624.1"/>
    <property type="molecule type" value="Genomic_DNA"/>
</dbReference>
<gene>
    <name evidence="1" type="ORF">QFC21_003668</name>
</gene>
<evidence type="ECO:0000313" key="1">
    <source>
        <dbReference type="EMBL" id="KAJ9100624.1"/>
    </source>
</evidence>